<dbReference type="EMBL" id="BAAAQD010000013">
    <property type="protein sequence ID" value="GAA1535114.1"/>
    <property type="molecule type" value="Genomic_DNA"/>
</dbReference>
<evidence type="ECO:0000313" key="7">
    <source>
        <dbReference type="Proteomes" id="UP001501470"/>
    </source>
</evidence>
<evidence type="ECO:0000256" key="1">
    <source>
        <dbReference type="ARBA" id="ARBA00023015"/>
    </source>
</evidence>
<dbReference type="InterPro" id="IPR009057">
    <property type="entry name" value="Homeodomain-like_sf"/>
</dbReference>
<keyword evidence="1" id="KW-0805">Transcription regulation</keyword>
<dbReference type="InterPro" id="IPR001647">
    <property type="entry name" value="HTH_TetR"/>
</dbReference>
<keyword evidence="3" id="KW-0804">Transcription</keyword>
<dbReference type="SUPFAM" id="SSF46689">
    <property type="entry name" value="Homeodomain-like"/>
    <property type="match status" value="1"/>
</dbReference>
<protein>
    <submittedName>
        <fullName evidence="6">TetR family transcriptional regulator</fullName>
    </submittedName>
</protein>
<proteinExistence type="predicted"/>
<accession>A0ABP4M093</accession>
<evidence type="ECO:0000313" key="6">
    <source>
        <dbReference type="EMBL" id="GAA1535114.1"/>
    </source>
</evidence>
<gene>
    <name evidence="6" type="ORF">GCM10009827_061670</name>
</gene>
<dbReference type="Gene3D" id="1.10.357.10">
    <property type="entry name" value="Tetracycline Repressor, domain 2"/>
    <property type="match status" value="1"/>
</dbReference>
<evidence type="ECO:0000256" key="4">
    <source>
        <dbReference type="PROSITE-ProRule" id="PRU00335"/>
    </source>
</evidence>
<evidence type="ECO:0000256" key="3">
    <source>
        <dbReference type="ARBA" id="ARBA00023163"/>
    </source>
</evidence>
<dbReference type="Pfam" id="PF00440">
    <property type="entry name" value="TetR_N"/>
    <property type="match status" value="1"/>
</dbReference>
<sequence>MRAELAAVAIRLFAEQGFEETTVDQISTAAGLTKRSFFRYFPVKEDVVFGDVDVLGEQVIVEIREEPGDDPWHCLHQVLRRWQQHIHGSEQAQTRLRLIEVTPSLRARLHEKRAEWRQSVSDALRARSGLPVDAFTADLLTNAAAAALDTVTQEWARSGGTADRDALLDRAFALLRPDIAGVAN</sequence>
<feature type="DNA-binding region" description="H-T-H motif" evidence="4">
    <location>
        <begin position="22"/>
        <end position="41"/>
    </location>
</feature>
<reference evidence="7" key="1">
    <citation type="journal article" date="2019" name="Int. J. Syst. Evol. Microbiol.">
        <title>The Global Catalogue of Microorganisms (GCM) 10K type strain sequencing project: providing services to taxonomists for standard genome sequencing and annotation.</title>
        <authorList>
            <consortium name="The Broad Institute Genomics Platform"/>
            <consortium name="The Broad Institute Genome Sequencing Center for Infectious Disease"/>
            <person name="Wu L."/>
            <person name="Ma J."/>
        </authorList>
    </citation>
    <scope>NUCLEOTIDE SEQUENCE [LARGE SCALE GENOMIC DNA]</scope>
    <source>
        <strain evidence="7">JCM 15933</strain>
    </source>
</reference>
<organism evidence="6 7">
    <name type="scientific">Dactylosporangium maewongense</name>
    <dbReference type="NCBI Taxonomy" id="634393"/>
    <lineage>
        <taxon>Bacteria</taxon>
        <taxon>Bacillati</taxon>
        <taxon>Actinomycetota</taxon>
        <taxon>Actinomycetes</taxon>
        <taxon>Micromonosporales</taxon>
        <taxon>Micromonosporaceae</taxon>
        <taxon>Dactylosporangium</taxon>
    </lineage>
</organism>
<comment type="caution">
    <text evidence="6">The sequence shown here is derived from an EMBL/GenBank/DDBJ whole genome shotgun (WGS) entry which is preliminary data.</text>
</comment>
<dbReference type="Pfam" id="PF17754">
    <property type="entry name" value="TetR_C_14"/>
    <property type="match status" value="1"/>
</dbReference>
<dbReference type="PROSITE" id="PS50977">
    <property type="entry name" value="HTH_TETR_2"/>
    <property type="match status" value="1"/>
</dbReference>
<evidence type="ECO:0000259" key="5">
    <source>
        <dbReference type="PROSITE" id="PS50977"/>
    </source>
</evidence>
<dbReference type="Proteomes" id="UP001501470">
    <property type="component" value="Unassembled WGS sequence"/>
</dbReference>
<name>A0ABP4M093_9ACTN</name>
<keyword evidence="2 4" id="KW-0238">DNA-binding</keyword>
<feature type="domain" description="HTH tetR-type" evidence="5">
    <location>
        <begin position="1"/>
        <end position="59"/>
    </location>
</feature>
<evidence type="ECO:0000256" key="2">
    <source>
        <dbReference type="ARBA" id="ARBA00023125"/>
    </source>
</evidence>
<dbReference type="Gene3D" id="1.10.10.60">
    <property type="entry name" value="Homeodomain-like"/>
    <property type="match status" value="1"/>
</dbReference>
<keyword evidence="7" id="KW-1185">Reference proteome</keyword>
<dbReference type="PANTHER" id="PTHR30055:SF238">
    <property type="entry name" value="MYCOFACTOCIN BIOSYNTHESIS TRANSCRIPTIONAL REGULATOR MFTR-RELATED"/>
    <property type="match status" value="1"/>
</dbReference>
<dbReference type="PRINTS" id="PR00455">
    <property type="entry name" value="HTHTETR"/>
</dbReference>
<dbReference type="PANTHER" id="PTHR30055">
    <property type="entry name" value="HTH-TYPE TRANSCRIPTIONAL REGULATOR RUTR"/>
    <property type="match status" value="1"/>
</dbReference>
<dbReference type="InterPro" id="IPR041347">
    <property type="entry name" value="MftR_C"/>
</dbReference>
<dbReference type="InterPro" id="IPR050109">
    <property type="entry name" value="HTH-type_TetR-like_transc_reg"/>
</dbReference>